<dbReference type="GO" id="GO:0008237">
    <property type="term" value="F:metallopeptidase activity"/>
    <property type="evidence" value="ECO:0007669"/>
    <property type="project" value="UniProtKB-KW"/>
</dbReference>
<keyword evidence="3" id="KW-0645">Protease</keyword>
<dbReference type="Pfam" id="PF04253">
    <property type="entry name" value="TFR_dimer"/>
    <property type="match status" value="1"/>
</dbReference>
<accession>A0AAV4FUB2</accession>
<keyword evidence="4" id="KW-0479">Metal-binding</keyword>
<evidence type="ECO:0000256" key="8">
    <source>
        <dbReference type="ARBA" id="ARBA00023180"/>
    </source>
</evidence>
<dbReference type="AlphaFoldDB" id="A0AAV4FUB2"/>
<feature type="coiled-coil region" evidence="9">
    <location>
        <begin position="115"/>
        <end position="142"/>
    </location>
</feature>
<dbReference type="Proteomes" id="UP000762676">
    <property type="component" value="Unassembled WGS sequence"/>
</dbReference>
<dbReference type="PANTHER" id="PTHR10404">
    <property type="entry name" value="N-ACETYLATED-ALPHA-LINKED ACIDIC DIPEPTIDASE"/>
    <property type="match status" value="1"/>
</dbReference>
<comment type="caution">
    <text evidence="11">The sequence shown here is derived from an EMBL/GenBank/DDBJ whole genome shotgun (WGS) entry which is preliminary data.</text>
</comment>
<comment type="cofactor">
    <cofactor evidence="1">
        <name>Zn(2+)</name>
        <dbReference type="ChEBI" id="CHEBI:29105"/>
    </cofactor>
</comment>
<dbReference type="InterPro" id="IPR039373">
    <property type="entry name" value="Peptidase_M28B"/>
</dbReference>
<evidence type="ECO:0000256" key="7">
    <source>
        <dbReference type="ARBA" id="ARBA00023049"/>
    </source>
</evidence>
<feature type="non-terminal residue" evidence="11">
    <location>
        <position position="1"/>
    </location>
</feature>
<organism evidence="11 12">
    <name type="scientific">Elysia marginata</name>
    <dbReference type="NCBI Taxonomy" id="1093978"/>
    <lineage>
        <taxon>Eukaryota</taxon>
        <taxon>Metazoa</taxon>
        <taxon>Spiralia</taxon>
        <taxon>Lophotrochozoa</taxon>
        <taxon>Mollusca</taxon>
        <taxon>Gastropoda</taxon>
        <taxon>Heterobranchia</taxon>
        <taxon>Euthyneura</taxon>
        <taxon>Panpulmonata</taxon>
        <taxon>Sacoglossa</taxon>
        <taxon>Placobranchoidea</taxon>
        <taxon>Plakobranchidae</taxon>
        <taxon>Elysia</taxon>
    </lineage>
</organism>
<keyword evidence="7" id="KW-0482">Metalloprotease</keyword>
<keyword evidence="8" id="KW-0325">Glycoprotein</keyword>
<dbReference type="Gene3D" id="3.40.630.10">
    <property type="entry name" value="Zn peptidases"/>
    <property type="match status" value="1"/>
</dbReference>
<dbReference type="InterPro" id="IPR036757">
    <property type="entry name" value="TFR-like_dimer_dom_sf"/>
</dbReference>
<protein>
    <submittedName>
        <fullName evidence="11">N-acetylated-alpha-linked acidic dipeptidase 2</fullName>
    </submittedName>
</protein>
<gene>
    <name evidence="11" type="ORF">ElyMa_003944200</name>
</gene>
<dbReference type="EMBL" id="BMAT01008023">
    <property type="protein sequence ID" value="GFR76451.1"/>
    <property type="molecule type" value="Genomic_DNA"/>
</dbReference>
<dbReference type="SUPFAM" id="SSF47672">
    <property type="entry name" value="Transferrin receptor-like dimerisation domain"/>
    <property type="match status" value="1"/>
</dbReference>
<evidence type="ECO:0000256" key="6">
    <source>
        <dbReference type="ARBA" id="ARBA00022833"/>
    </source>
</evidence>
<evidence type="ECO:0000256" key="2">
    <source>
        <dbReference type="ARBA" id="ARBA00005634"/>
    </source>
</evidence>
<evidence type="ECO:0000313" key="12">
    <source>
        <dbReference type="Proteomes" id="UP000762676"/>
    </source>
</evidence>
<keyword evidence="6" id="KW-0862">Zinc</keyword>
<feature type="domain" description="Transferrin receptor-like dimerisation" evidence="10">
    <location>
        <begin position="114"/>
        <end position="232"/>
    </location>
</feature>
<proteinExistence type="inferred from homology"/>
<dbReference type="GO" id="GO:0046872">
    <property type="term" value="F:metal ion binding"/>
    <property type="evidence" value="ECO:0007669"/>
    <property type="project" value="UniProtKB-KW"/>
</dbReference>
<evidence type="ECO:0000259" key="10">
    <source>
        <dbReference type="Pfam" id="PF04253"/>
    </source>
</evidence>
<dbReference type="FunFam" id="1.20.930.40:FF:000001">
    <property type="entry name" value="N-acetylated-alpha-linked acidic dipeptidase 2"/>
    <property type="match status" value="1"/>
</dbReference>
<dbReference type="GO" id="GO:0006508">
    <property type="term" value="P:proteolysis"/>
    <property type="evidence" value="ECO:0007669"/>
    <property type="project" value="UniProtKB-KW"/>
</dbReference>
<evidence type="ECO:0000313" key="11">
    <source>
        <dbReference type="EMBL" id="GFR76451.1"/>
    </source>
</evidence>
<dbReference type="SUPFAM" id="SSF53187">
    <property type="entry name" value="Zn-dependent exopeptidases"/>
    <property type="match status" value="1"/>
</dbReference>
<keyword evidence="12" id="KW-1185">Reference proteome</keyword>
<evidence type="ECO:0000256" key="3">
    <source>
        <dbReference type="ARBA" id="ARBA00022670"/>
    </source>
</evidence>
<dbReference type="InterPro" id="IPR007365">
    <property type="entry name" value="TFR-like_dimer_dom"/>
</dbReference>
<name>A0AAV4FUB2_9GAST</name>
<sequence>IAGLGSGSDFAPLLQIAGIPAVDLWYGFNPELYSVQWYALYHTEYEVFDIFKGQFDRDFQYTGTVAKVCAEMTRSLTDALLLPFSLGDYSRVIQDILHTLDTDYGDELRRNLNNFDKLQKVIDEFRKDIKDFETRLSKLDSKNPFIVRQINDQMMLLERAFLEPAGLPLRPGKKHLLFAENANDAYSGSSFPGLVDLLFQIELDANPQGRWDKVKQHFSVILHTVQSAGATLREVNKFMKETL</sequence>
<evidence type="ECO:0000256" key="1">
    <source>
        <dbReference type="ARBA" id="ARBA00001947"/>
    </source>
</evidence>
<evidence type="ECO:0000256" key="5">
    <source>
        <dbReference type="ARBA" id="ARBA00022801"/>
    </source>
</evidence>
<evidence type="ECO:0000256" key="9">
    <source>
        <dbReference type="SAM" id="Coils"/>
    </source>
</evidence>
<dbReference type="GO" id="GO:0004180">
    <property type="term" value="F:carboxypeptidase activity"/>
    <property type="evidence" value="ECO:0007669"/>
    <property type="project" value="TreeGrafter"/>
</dbReference>
<keyword evidence="9" id="KW-0175">Coiled coil</keyword>
<dbReference type="Gene3D" id="1.20.930.40">
    <property type="entry name" value="Transferrin receptor-like, dimerisation domain"/>
    <property type="match status" value="1"/>
</dbReference>
<keyword evidence="5" id="KW-0378">Hydrolase</keyword>
<evidence type="ECO:0000256" key="4">
    <source>
        <dbReference type="ARBA" id="ARBA00022723"/>
    </source>
</evidence>
<comment type="similarity">
    <text evidence="2">Belongs to the peptidase M28 family. M28B subfamily.</text>
</comment>
<dbReference type="PANTHER" id="PTHR10404:SF77">
    <property type="entry name" value="GLUTAMATE CARBOXYPEPTIDASE 2 HOMOLOG"/>
    <property type="match status" value="1"/>
</dbReference>
<reference evidence="11 12" key="1">
    <citation type="journal article" date="2021" name="Elife">
        <title>Chloroplast acquisition without the gene transfer in kleptoplastic sea slugs, Plakobranchus ocellatus.</title>
        <authorList>
            <person name="Maeda T."/>
            <person name="Takahashi S."/>
            <person name="Yoshida T."/>
            <person name="Shimamura S."/>
            <person name="Takaki Y."/>
            <person name="Nagai Y."/>
            <person name="Toyoda A."/>
            <person name="Suzuki Y."/>
            <person name="Arimoto A."/>
            <person name="Ishii H."/>
            <person name="Satoh N."/>
            <person name="Nishiyama T."/>
            <person name="Hasebe M."/>
            <person name="Maruyama T."/>
            <person name="Minagawa J."/>
            <person name="Obokata J."/>
            <person name="Shigenobu S."/>
        </authorList>
    </citation>
    <scope>NUCLEOTIDE SEQUENCE [LARGE SCALE GENOMIC DNA]</scope>
</reference>